<organism evidence="1 2">
    <name type="scientific">Bremia lactucae</name>
    <name type="common">Lettuce downy mildew</name>
    <dbReference type="NCBI Taxonomy" id="4779"/>
    <lineage>
        <taxon>Eukaryota</taxon>
        <taxon>Sar</taxon>
        <taxon>Stramenopiles</taxon>
        <taxon>Oomycota</taxon>
        <taxon>Peronosporomycetes</taxon>
        <taxon>Peronosporales</taxon>
        <taxon>Peronosporaceae</taxon>
        <taxon>Bremia</taxon>
    </lineage>
</organism>
<dbReference type="GeneID" id="94346446"/>
<keyword evidence="2" id="KW-1185">Reference proteome</keyword>
<evidence type="ECO:0000313" key="1">
    <source>
        <dbReference type="EMBL" id="TDH71051.1"/>
    </source>
</evidence>
<name>A0A976FR14_BRELC</name>
<dbReference type="Proteomes" id="UP000294530">
    <property type="component" value="Unassembled WGS sequence"/>
</dbReference>
<dbReference type="AlphaFoldDB" id="A0A976FR14"/>
<proteinExistence type="predicted"/>
<accession>A0A976FR14</accession>
<comment type="caution">
    <text evidence="1">The sequence shown here is derived from an EMBL/GenBank/DDBJ whole genome shotgun (WGS) entry which is preliminary data.</text>
</comment>
<sequence>MRQAIIFSVGTVKNLVGIFLRKKRNYCERTPCKASKNFQKDVFTQLIHDLRTKKTLCHVKDYPLVKLKQLNSYVKKHGSLVNPVFNEQPAFFIDEAAIYHIECSYTATRWWRLKLQCSFSGRQGSAITSKGAFIPGTDVRMPDIAYTPRNKDGGQTTTTSWTYRGDPYVPTFVVEIDKLSGPGSQRSALDRKMRNE</sequence>
<dbReference type="EMBL" id="SHOA02000004">
    <property type="protein sequence ID" value="TDH71051.1"/>
    <property type="molecule type" value="Genomic_DNA"/>
</dbReference>
<gene>
    <name evidence="1" type="ORF">CCR75_002678</name>
</gene>
<dbReference type="KEGG" id="blac:94346446"/>
<dbReference type="OrthoDB" id="88517at2759"/>
<dbReference type="RefSeq" id="XP_067820550.1">
    <property type="nucleotide sequence ID" value="XM_067960775.1"/>
</dbReference>
<protein>
    <submittedName>
        <fullName evidence="1">Uncharacterized protein</fullName>
    </submittedName>
</protein>
<evidence type="ECO:0000313" key="2">
    <source>
        <dbReference type="Proteomes" id="UP000294530"/>
    </source>
</evidence>
<reference evidence="1 2" key="1">
    <citation type="journal article" date="2021" name="Genome Biol.">
        <title>AFLAP: assembly-free linkage analysis pipeline using k-mers from genome sequencing data.</title>
        <authorList>
            <person name="Fletcher K."/>
            <person name="Zhang L."/>
            <person name="Gil J."/>
            <person name="Han R."/>
            <person name="Cavanaugh K."/>
            <person name="Michelmore R."/>
        </authorList>
    </citation>
    <scope>NUCLEOTIDE SEQUENCE [LARGE SCALE GENOMIC DNA]</scope>
    <source>
        <strain evidence="1 2">SF5</strain>
    </source>
</reference>